<dbReference type="SUPFAM" id="SSF47413">
    <property type="entry name" value="lambda repressor-like DNA-binding domains"/>
    <property type="match status" value="1"/>
</dbReference>
<gene>
    <name evidence="2" type="ORF">HYS17_03930</name>
</gene>
<dbReference type="CDD" id="cd00093">
    <property type="entry name" value="HTH_XRE"/>
    <property type="match status" value="1"/>
</dbReference>
<dbReference type="EMBL" id="CP066681">
    <property type="protein sequence ID" value="QQG36930.1"/>
    <property type="molecule type" value="Genomic_DNA"/>
</dbReference>
<dbReference type="Gene3D" id="1.10.260.40">
    <property type="entry name" value="lambda repressor-like DNA-binding domains"/>
    <property type="match status" value="1"/>
</dbReference>
<organism evidence="2 3">
    <name type="scientific">Micavibrio aeruginosavorus</name>
    <dbReference type="NCBI Taxonomy" id="349221"/>
    <lineage>
        <taxon>Bacteria</taxon>
        <taxon>Pseudomonadati</taxon>
        <taxon>Bdellovibrionota</taxon>
        <taxon>Bdellovibrionia</taxon>
        <taxon>Bdellovibrionales</taxon>
        <taxon>Pseudobdellovibrionaceae</taxon>
        <taxon>Micavibrio</taxon>
    </lineage>
</organism>
<sequence>MSITTAQIRGARGILNWSQSELAERTGISSTSIGSIENGQSTPRASTLQTIRKTFESSGIEFIGLDGVRLRSGDIRTYKGQEGLVDFYEDIYQTVKDYKGDILVSNVDERLFVKYLGDFAETHIERMKNLPNIHYKILVREGDDYVPGADYAEYRGIPKELFASVPFYVYANKLATIVFESEPTVIVMDYPAIADAYRTQFADMWQRAHSITAQAPARKAKA</sequence>
<evidence type="ECO:0000313" key="2">
    <source>
        <dbReference type="EMBL" id="QQG36930.1"/>
    </source>
</evidence>
<dbReference type="SMART" id="SM00530">
    <property type="entry name" value="HTH_XRE"/>
    <property type="match status" value="1"/>
</dbReference>
<feature type="domain" description="HTH cro/C1-type" evidence="1">
    <location>
        <begin position="8"/>
        <end position="62"/>
    </location>
</feature>
<dbReference type="InterPro" id="IPR001387">
    <property type="entry name" value="Cro/C1-type_HTH"/>
</dbReference>
<dbReference type="GO" id="GO:0003677">
    <property type="term" value="F:DNA binding"/>
    <property type="evidence" value="ECO:0007669"/>
    <property type="project" value="InterPro"/>
</dbReference>
<reference evidence="2 3" key="1">
    <citation type="submission" date="2020-07" db="EMBL/GenBank/DDBJ databases">
        <title>Huge and variable diversity of episymbiotic CPR bacteria and DPANN archaea in groundwater ecosystems.</title>
        <authorList>
            <person name="He C.Y."/>
            <person name="Keren R."/>
            <person name="Whittaker M."/>
            <person name="Farag I.F."/>
            <person name="Doudna J."/>
            <person name="Cate J.H.D."/>
            <person name="Banfield J.F."/>
        </authorList>
    </citation>
    <scope>NUCLEOTIDE SEQUENCE [LARGE SCALE GENOMIC DNA]</scope>
    <source>
        <strain evidence="2">NC_groundwater_70_Ag_B-0.1um_54_66</strain>
    </source>
</reference>
<name>A0A7T5R3Q6_9BACT</name>
<accession>A0A7T5R3Q6</accession>
<dbReference type="AlphaFoldDB" id="A0A7T5R3Q6"/>
<evidence type="ECO:0000259" key="1">
    <source>
        <dbReference type="PROSITE" id="PS50943"/>
    </source>
</evidence>
<evidence type="ECO:0000313" key="3">
    <source>
        <dbReference type="Proteomes" id="UP000595362"/>
    </source>
</evidence>
<dbReference type="Proteomes" id="UP000595362">
    <property type="component" value="Chromosome"/>
</dbReference>
<protein>
    <submittedName>
        <fullName evidence="2">Helix-turn-helix transcriptional regulator</fullName>
    </submittedName>
</protein>
<proteinExistence type="predicted"/>
<dbReference type="PROSITE" id="PS50943">
    <property type="entry name" value="HTH_CROC1"/>
    <property type="match status" value="1"/>
</dbReference>
<dbReference type="Pfam" id="PF01381">
    <property type="entry name" value="HTH_3"/>
    <property type="match status" value="1"/>
</dbReference>
<dbReference type="InterPro" id="IPR010982">
    <property type="entry name" value="Lambda_DNA-bd_dom_sf"/>
</dbReference>